<sequence>MFEAVSLPDADFRSQGALRTLDWSEIVARLSATRDLRAVLARPVGAGGGFVPEAAAGIAGAVEGERGVNLPALAAGKGAGVTIAAAAPWVGCGDRDK</sequence>
<dbReference type="EMBL" id="BMKL01000001">
    <property type="protein sequence ID" value="GGE02923.1"/>
    <property type="molecule type" value="Genomic_DNA"/>
</dbReference>
<name>A0ABQ1SDL4_9SPHN</name>
<evidence type="ECO:0000313" key="1">
    <source>
        <dbReference type="EMBL" id="GGE02923.1"/>
    </source>
</evidence>
<keyword evidence="2" id="KW-1185">Reference proteome</keyword>
<reference evidence="2" key="1">
    <citation type="journal article" date="2019" name="Int. J. Syst. Evol. Microbiol.">
        <title>The Global Catalogue of Microorganisms (GCM) 10K type strain sequencing project: providing services to taxonomists for standard genome sequencing and annotation.</title>
        <authorList>
            <consortium name="The Broad Institute Genomics Platform"/>
            <consortium name="The Broad Institute Genome Sequencing Center for Infectious Disease"/>
            <person name="Wu L."/>
            <person name="Ma J."/>
        </authorList>
    </citation>
    <scope>NUCLEOTIDE SEQUENCE [LARGE SCALE GENOMIC DNA]</scope>
    <source>
        <strain evidence="2">CGMCC 1.15959</strain>
    </source>
</reference>
<dbReference type="RefSeq" id="WP_188645269.1">
    <property type="nucleotide sequence ID" value="NZ_BMKL01000001.1"/>
</dbReference>
<gene>
    <name evidence="1" type="ORF">GCM10011515_23170</name>
</gene>
<dbReference type="Proteomes" id="UP000619041">
    <property type="component" value="Unassembled WGS sequence"/>
</dbReference>
<comment type="caution">
    <text evidence="1">The sequence shown here is derived from an EMBL/GenBank/DDBJ whole genome shotgun (WGS) entry which is preliminary data.</text>
</comment>
<evidence type="ECO:0000313" key="2">
    <source>
        <dbReference type="Proteomes" id="UP000619041"/>
    </source>
</evidence>
<organism evidence="1 2">
    <name type="scientific">Tsuneonella deserti</name>
    <dbReference type="NCBI Taxonomy" id="2035528"/>
    <lineage>
        <taxon>Bacteria</taxon>
        <taxon>Pseudomonadati</taxon>
        <taxon>Pseudomonadota</taxon>
        <taxon>Alphaproteobacteria</taxon>
        <taxon>Sphingomonadales</taxon>
        <taxon>Erythrobacteraceae</taxon>
        <taxon>Tsuneonella</taxon>
    </lineage>
</organism>
<protein>
    <submittedName>
        <fullName evidence="1">Uncharacterized protein</fullName>
    </submittedName>
</protein>
<accession>A0ABQ1SDL4</accession>
<proteinExistence type="predicted"/>